<accession>G3MAT3</accession>
<reference evidence="1 2" key="1">
    <citation type="submission" date="2011-09" db="EMBL/GenBank/DDBJ databases">
        <authorList>
            <person name="Pope W.H."/>
            <person name="Pedulla M.L."/>
            <person name="Ford M.E."/>
            <person name="Peebles C.L."/>
            <person name="Hatfull G.H."/>
            <person name="Hendrix R.W."/>
        </authorList>
    </citation>
    <scope>NUCLEOTIDE SEQUENCE [LARGE SCALE GENOMIC DNA]</scope>
    <source>
        <strain evidence="1">G</strain>
    </source>
</reference>
<evidence type="ECO:0000313" key="2">
    <source>
        <dbReference type="Proteomes" id="UP000009273"/>
    </source>
</evidence>
<keyword evidence="2" id="KW-1185">Reference proteome</keyword>
<dbReference type="RefSeq" id="YP_009015845.1">
    <property type="nucleotide sequence ID" value="NC_023719.1"/>
</dbReference>
<sequence>MITVISEIEEYLKELEVIKSFHVSIKKAEKSRWHVRDKLVIRIWVNKDLWDSQLVMTTLTEDYSFEENITKICKGIYVPEYDIYYE</sequence>
<evidence type="ECO:0000313" key="1">
    <source>
        <dbReference type="EMBL" id="AEO93800.1"/>
    </source>
</evidence>
<dbReference type="KEGG" id="vg:18563758"/>
<proteinExistence type="predicted"/>
<gene>
    <name evidence="1" type="primary">544</name>
    <name evidence="1" type="ORF">G_544</name>
</gene>
<organism evidence="1 2">
    <name type="scientific">Bacillus phage G</name>
    <dbReference type="NCBI Taxonomy" id="2884420"/>
    <lineage>
        <taxon>Viruses</taxon>
        <taxon>Duplodnaviria</taxon>
        <taxon>Heunggongvirae</taxon>
        <taxon>Uroviricota</taxon>
        <taxon>Caudoviricetes</taxon>
        <taxon>Donellivirus</taxon>
        <taxon>Donellivirus gee</taxon>
    </lineage>
</organism>
<name>G3MAT3_9CAUD</name>
<dbReference type="EMBL" id="JN638751">
    <property type="protein sequence ID" value="AEO93800.1"/>
    <property type="molecule type" value="Genomic_DNA"/>
</dbReference>
<dbReference type="GeneID" id="18563758"/>
<protein>
    <submittedName>
        <fullName evidence="1">Gp544</fullName>
    </submittedName>
</protein>
<dbReference type="Proteomes" id="UP000009273">
    <property type="component" value="Segment"/>
</dbReference>